<proteinExistence type="predicted"/>
<organism evidence="2 3">
    <name type="scientific">Cichlidogyrus casuarinus</name>
    <dbReference type="NCBI Taxonomy" id="1844966"/>
    <lineage>
        <taxon>Eukaryota</taxon>
        <taxon>Metazoa</taxon>
        <taxon>Spiralia</taxon>
        <taxon>Lophotrochozoa</taxon>
        <taxon>Platyhelminthes</taxon>
        <taxon>Monogenea</taxon>
        <taxon>Monopisthocotylea</taxon>
        <taxon>Dactylogyridea</taxon>
        <taxon>Ancyrocephalidae</taxon>
        <taxon>Cichlidogyrus</taxon>
    </lineage>
</organism>
<protein>
    <submittedName>
        <fullName evidence="2">Uncharacterized protein</fullName>
    </submittedName>
</protein>
<feature type="compositionally biased region" description="Basic and acidic residues" evidence="1">
    <location>
        <begin position="13"/>
        <end position="22"/>
    </location>
</feature>
<gene>
    <name evidence="2" type="ORF">Ciccas_002143</name>
</gene>
<reference evidence="2 3" key="1">
    <citation type="submission" date="2024-11" db="EMBL/GenBank/DDBJ databases">
        <title>Adaptive evolution of stress response genes in parasites aligns with host niche diversity.</title>
        <authorList>
            <person name="Hahn C."/>
            <person name="Resl P."/>
        </authorList>
    </citation>
    <scope>NUCLEOTIDE SEQUENCE [LARGE SCALE GENOMIC DNA]</scope>
    <source>
        <strain evidence="2">EGGRZ-B1_66</strain>
        <tissue evidence="2">Body</tissue>
    </source>
</reference>
<keyword evidence="3" id="KW-1185">Reference proteome</keyword>
<evidence type="ECO:0000313" key="3">
    <source>
        <dbReference type="Proteomes" id="UP001626550"/>
    </source>
</evidence>
<dbReference type="AlphaFoldDB" id="A0ABD2QL88"/>
<feature type="compositionally biased region" description="Polar residues" evidence="1">
    <location>
        <begin position="23"/>
        <end position="33"/>
    </location>
</feature>
<feature type="region of interest" description="Disordered" evidence="1">
    <location>
        <begin position="13"/>
        <end position="33"/>
    </location>
</feature>
<evidence type="ECO:0000256" key="1">
    <source>
        <dbReference type="SAM" id="MobiDB-lite"/>
    </source>
</evidence>
<comment type="caution">
    <text evidence="2">The sequence shown here is derived from an EMBL/GenBank/DDBJ whole genome shotgun (WGS) entry which is preliminary data.</text>
</comment>
<name>A0ABD2QL88_9PLAT</name>
<feature type="region of interest" description="Disordered" evidence="1">
    <location>
        <begin position="143"/>
        <end position="172"/>
    </location>
</feature>
<dbReference type="EMBL" id="JBJKFK010000161">
    <property type="protein sequence ID" value="KAL3319191.1"/>
    <property type="molecule type" value="Genomic_DNA"/>
</dbReference>
<evidence type="ECO:0000313" key="2">
    <source>
        <dbReference type="EMBL" id="KAL3319191.1"/>
    </source>
</evidence>
<sequence>MYSVNLANFKPIRKNDKAEDKNTASADNQSQNAIYKPAKLNPVLYDDGKDKKVSNLKRKRRAAKMLLAKEELSDDDKPVEIAFGLGSDDAIYKAKLTERETYEEENFTRLQLTKQDRKKRARVSNIDHIAAVDEDLEYINALLNSGDEDDEQHRKPKRRSKKGGKRKHFKRK</sequence>
<dbReference type="Proteomes" id="UP001626550">
    <property type="component" value="Unassembled WGS sequence"/>
</dbReference>
<feature type="compositionally biased region" description="Basic residues" evidence="1">
    <location>
        <begin position="154"/>
        <end position="172"/>
    </location>
</feature>
<accession>A0ABD2QL88</accession>